<dbReference type="AlphaFoldDB" id="A0A399SC79"/>
<dbReference type="Proteomes" id="UP000266005">
    <property type="component" value="Unassembled WGS sequence"/>
</dbReference>
<dbReference type="Pfam" id="PF04087">
    <property type="entry name" value="DUF389"/>
    <property type="match status" value="1"/>
</dbReference>
<protein>
    <submittedName>
        <fullName evidence="2">TIGR00341 family protein</fullName>
    </submittedName>
</protein>
<feature type="transmembrane region" description="Helical" evidence="1">
    <location>
        <begin position="185"/>
        <end position="207"/>
    </location>
</feature>
<dbReference type="PANTHER" id="PTHR20992:SF9">
    <property type="entry name" value="AT15442P-RELATED"/>
    <property type="match status" value="1"/>
</dbReference>
<feature type="transmembrane region" description="Helical" evidence="1">
    <location>
        <begin position="157"/>
        <end position="179"/>
    </location>
</feature>
<dbReference type="RefSeq" id="WP_119431423.1">
    <property type="nucleotide sequence ID" value="NZ_QWGE01000002.1"/>
</dbReference>
<gene>
    <name evidence="2" type="ORF">D1627_06515</name>
</gene>
<dbReference type="EMBL" id="QWGE01000002">
    <property type="protein sequence ID" value="RIJ41676.1"/>
    <property type="molecule type" value="Genomic_DNA"/>
</dbReference>
<keyword evidence="1" id="KW-1133">Transmembrane helix</keyword>
<keyword evidence="3" id="KW-1185">Reference proteome</keyword>
<feature type="transmembrane region" description="Helical" evidence="1">
    <location>
        <begin position="227"/>
        <end position="247"/>
    </location>
</feature>
<feature type="transmembrane region" description="Helical" evidence="1">
    <location>
        <begin position="132"/>
        <end position="150"/>
    </location>
</feature>
<evidence type="ECO:0000313" key="2">
    <source>
        <dbReference type="EMBL" id="RIJ41676.1"/>
    </source>
</evidence>
<dbReference type="NCBIfam" id="TIGR00341">
    <property type="entry name" value="TIGR00341 family protein"/>
    <property type="match status" value="1"/>
</dbReference>
<reference evidence="3" key="1">
    <citation type="submission" date="2018-08" db="EMBL/GenBank/DDBJ databases">
        <title>Mucilaginibacter sp. MYSH2.</title>
        <authorList>
            <person name="Seo T."/>
        </authorList>
    </citation>
    <scope>NUCLEOTIDE SEQUENCE [LARGE SCALE GENOMIC DNA]</scope>
    <source>
        <strain evidence="3">KIRAN</strain>
    </source>
</reference>
<organism evidence="2 3">
    <name type="scientific">Pontibacter oryzae</name>
    <dbReference type="NCBI Taxonomy" id="2304593"/>
    <lineage>
        <taxon>Bacteria</taxon>
        <taxon>Pseudomonadati</taxon>
        <taxon>Bacteroidota</taxon>
        <taxon>Cytophagia</taxon>
        <taxon>Cytophagales</taxon>
        <taxon>Hymenobacteraceae</taxon>
        <taxon>Pontibacter</taxon>
    </lineage>
</organism>
<feature type="transmembrane region" description="Helical" evidence="1">
    <location>
        <begin position="94"/>
        <end position="112"/>
    </location>
</feature>
<evidence type="ECO:0000256" key="1">
    <source>
        <dbReference type="SAM" id="Phobius"/>
    </source>
</evidence>
<name>A0A399SC79_9BACT</name>
<sequence length="465" mass="51789">MLFKALKNALGHILNIQHETDEAGTIREINDKIPIRGNNTWMLICSAMLASIGLDTGSGAVIIGAMLISPLMSPILGLGLSVGINDREMLVDALKNLTLAAAAGLVVSTLYFSITPLGEPTNELLARTQPTLLDVMVAIFGGVAGIVSISRADRSNAIPGVAIATALMPPLCTAGYGLALGRFDFFFGGFYLFFINAVFISLATYMIVKYLKFHTKSYVDQAKQKRVAQIMAIMLVIVVLPSVYFLYNVYVGVKTKKKIENLVIADFTDRNNEILKWELQAADTMNYIKIYSVGKQVDEQLVAHYDQVLAENNLQKYRVKLVQLDISQEEVQQIAYDITNNLTQDFLKTMELQKLQEQHADSLKKQQALQNTGIATQDLQLLFPEIKKVQVGEMISTTDPVKPDTVTMVMIDWREQQASLKKNTTSKKQVKPKLQTAQVKEYENRIKGYLSHKLQRDSIQVVSTF</sequence>
<keyword evidence="1" id="KW-0812">Transmembrane</keyword>
<evidence type="ECO:0000313" key="3">
    <source>
        <dbReference type="Proteomes" id="UP000266005"/>
    </source>
</evidence>
<comment type="caution">
    <text evidence="2">The sequence shown here is derived from an EMBL/GenBank/DDBJ whole genome shotgun (WGS) entry which is preliminary data.</text>
</comment>
<dbReference type="OrthoDB" id="9790659at2"/>
<proteinExistence type="predicted"/>
<feature type="transmembrane region" description="Helical" evidence="1">
    <location>
        <begin position="60"/>
        <end position="82"/>
    </location>
</feature>
<dbReference type="PANTHER" id="PTHR20992">
    <property type="entry name" value="AT15442P-RELATED"/>
    <property type="match status" value="1"/>
</dbReference>
<accession>A0A399SC79</accession>
<keyword evidence="1" id="KW-0472">Membrane</keyword>
<dbReference type="InterPro" id="IPR005240">
    <property type="entry name" value="DUF389"/>
</dbReference>